<reference evidence="2" key="1">
    <citation type="submission" date="2022-10" db="EMBL/GenBank/DDBJ databases">
        <title>Genome assembly of Pristionchus species.</title>
        <authorList>
            <person name="Yoshida K."/>
            <person name="Sommer R.J."/>
        </authorList>
    </citation>
    <scope>NUCLEOTIDE SEQUENCE [LARGE SCALE GENOMIC DNA]</scope>
    <source>
        <strain evidence="2">RS5460</strain>
    </source>
</reference>
<dbReference type="EMBL" id="BTRK01000003">
    <property type="protein sequence ID" value="GMR41713.1"/>
    <property type="molecule type" value="Genomic_DNA"/>
</dbReference>
<evidence type="ECO:0000313" key="1">
    <source>
        <dbReference type="EMBL" id="GMR41713.1"/>
    </source>
</evidence>
<gene>
    <name evidence="1" type="ORF">PMAYCL1PPCAC_11908</name>
</gene>
<name>A0AAN4ZNE0_9BILA</name>
<sequence>LSSSYALGDGRAWDQYSVLVVGGGRVSGRGLSRGRRRDIISFALPPLSHSSFPVAPYSHLALVHHAPDAHLRDGNDVWIVCQCSQESTRENGRWDHNRFDRCAHQENRRDD</sequence>
<dbReference type="Proteomes" id="UP001328107">
    <property type="component" value="Unassembled WGS sequence"/>
</dbReference>
<accession>A0AAN4ZNE0</accession>
<keyword evidence="2" id="KW-1185">Reference proteome</keyword>
<proteinExistence type="predicted"/>
<dbReference type="AlphaFoldDB" id="A0AAN4ZNE0"/>
<organism evidence="1 2">
    <name type="scientific">Pristionchus mayeri</name>
    <dbReference type="NCBI Taxonomy" id="1317129"/>
    <lineage>
        <taxon>Eukaryota</taxon>
        <taxon>Metazoa</taxon>
        <taxon>Ecdysozoa</taxon>
        <taxon>Nematoda</taxon>
        <taxon>Chromadorea</taxon>
        <taxon>Rhabditida</taxon>
        <taxon>Rhabditina</taxon>
        <taxon>Diplogasteromorpha</taxon>
        <taxon>Diplogasteroidea</taxon>
        <taxon>Neodiplogasteridae</taxon>
        <taxon>Pristionchus</taxon>
    </lineage>
</organism>
<comment type="caution">
    <text evidence="1">The sequence shown here is derived from an EMBL/GenBank/DDBJ whole genome shotgun (WGS) entry which is preliminary data.</text>
</comment>
<feature type="non-terminal residue" evidence="1">
    <location>
        <position position="1"/>
    </location>
</feature>
<evidence type="ECO:0000313" key="2">
    <source>
        <dbReference type="Proteomes" id="UP001328107"/>
    </source>
</evidence>
<protein>
    <submittedName>
        <fullName evidence="1">Uncharacterized protein</fullName>
    </submittedName>
</protein>